<dbReference type="Proteomes" id="UP000033673">
    <property type="component" value="Unassembled WGS sequence"/>
</dbReference>
<dbReference type="PROSITE" id="PS51257">
    <property type="entry name" value="PROKAR_LIPOPROTEIN"/>
    <property type="match status" value="1"/>
</dbReference>
<dbReference type="PIRSF" id="PIRSF028200">
    <property type="entry name" value="UCP028200"/>
    <property type="match status" value="1"/>
</dbReference>
<dbReference type="RefSeq" id="WP_045955727.1">
    <property type="nucleotide sequence ID" value="NZ_JXXV01000018.1"/>
</dbReference>
<feature type="signal peptide" evidence="1">
    <location>
        <begin position="1"/>
        <end position="15"/>
    </location>
</feature>
<gene>
    <name evidence="2" type="ORF">TW81_10780</name>
</gene>
<comment type="caution">
    <text evidence="2">The sequence shown here is derived from an EMBL/GenBank/DDBJ whole genome shotgun (WGS) entry which is preliminary data.</text>
</comment>
<evidence type="ECO:0000256" key="1">
    <source>
        <dbReference type="SAM" id="SignalP"/>
    </source>
</evidence>
<dbReference type="Pfam" id="PF19795">
    <property type="entry name" value="DUF6279"/>
    <property type="match status" value="1"/>
</dbReference>
<name>A0A0F4NIN7_9VIBR</name>
<evidence type="ECO:0000313" key="3">
    <source>
        <dbReference type="Proteomes" id="UP000033673"/>
    </source>
</evidence>
<evidence type="ECO:0008006" key="4">
    <source>
        <dbReference type="Google" id="ProtNLM"/>
    </source>
</evidence>
<organism evidence="2 3">
    <name type="scientific">Vibrio galatheae</name>
    <dbReference type="NCBI Taxonomy" id="579748"/>
    <lineage>
        <taxon>Bacteria</taxon>
        <taxon>Pseudomonadati</taxon>
        <taxon>Pseudomonadota</taxon>
        <taxon>Gammaproteobacteria</taxon>
        <taxon>Vibrionales</taxon>
        <taxon>Vibrionaceae</taxon>
        <taxon>Vibrio</taxon>
    </lineage>
</organism>
<dbReference type="InterPro" id="IPR016875">
    <property type="entry name" value="UCP028200"/>
</dbReference>
<evidence type="ECO:0000313" key="2">
    <source>
        <dbReference type="EMBL" id="KJY82703.1"/>
    </source>
</evidence>
<dbReference type="PATRIC" id="fig|579748.3.peg.2219"/>
<accession>A0A0F4NIN7</accession>
<dbReference type="OrthoDB" id="5767052at2"/>
<dbReference type="AlphaFoldDB" id="A0A0F4NIN7"/>
<keyword evidence="1" id="KW-0732">Signal</keyword>
<feature type="chain" id="PRO_5012994837" description="Lipoprotein" evidence="1">
    <location>
        <begin position="16"/>
        <end position="276"/>
    </location>
</feature>
<dbReference type="EMBL" id="JXXV01000018">
    <property type="protein sequence ID" value="KJY82703.1"/>
    <property type="molecule type" value="Genomic_DNA"/>
</dbReference>
<protein>
    <recommendedName>
        <fullName evidence="4">Lipoprotein</fullName>
    </recommendedName>
</protein>
<reference evidence="2 3" key="1">
    <citation type="journal article" date="2015" name="BMC Genomics">
        <title>Genome mining reveals unlocked bioactive potential of marine Gram-negative bacteria.</title>
        <authorList>
            <person name="Machado H."/>
            <person name="Sonnenschein E.C."/>
            <person name="Melchiorsen J."/>
            <person name="Gram L."/>
        </authorList>
    </citation>
    <scope>NUCLEOTIDE SEQUENCE [LARGE SCALE GENOMIC DNA]</scope>
    <source>
        <strain evidence="2 3">S2757</strain>
    </source>
</reference>
<keyword evidence="3" id="KW-1185">Reference proteome</keyword>
<sequence>MRKLAVVLMACVALAGCSTKFFYNNIDWLLLRYLDDYVELNEAQEEFVIRKVAVLSEWHRTEEIPNYIRHLDELMAVEPAKVTLTQLRQQEQKFQQHSQRLIARIAPELNAITRDLSDSQVEELMNSIRVRHTKYKKKYQTLSEEEIKQRYKERIEENLETWIGSLTEQQETLLDAWVSELQITSFDWINHQTQMRIEVNSMLSHRLDTEKFEPEFHTMMFNPTSFYAPELEEKIEHNRNVANQYLVRVINLMTPKQTDYYRSELQDWKELALDIQ</sequence>
<dbReference type="STRING" id="579748.TW81_10780"/>
<proteinExistence type="predicted"/>